<evidence type="ECO:0000313" key="2">
    <source>
        <dbReference type="Proteomes" id="UP000822688"/>
    </source>
</evidence>
<name>A0A8T0H790_CERPU</name>
<comment type="caution">
    <text evidence="1">The sequence shown here is derived from an EMBL/GenBank/DDBJ whole genome shotgun (WGS) entry which is preliminary data.</text>
</comment>
<keyword evidence="2" id="KW-1185">Reference proteome</keyword>
<dbReference type="Proteomes" id="UP000822688">
    <property type="component" value="Chromosome 7"/>
</dbReference>
<dbReference type="EMBL" id="CM026428">
    <property type="protein sequence ID" value="KAG0566567.1"/>
    <property type="molecule type" value="Genomic_DNA"/>
</dbReference>
<accession>A0A8T0H790</accession>
<evidence type="ECO:0000313" key="1">
    <source>
        <dbReference type="EMBL" id="KAG0566567.1"/>
    </source>
</evidence>
<organism evidence="1 2">
    <name type="scientific">Ceratodon purpureus</name>
    <name type="common">Fire moss</name>
    <name type="synonym">Dicranum purpureum</name>
    <dbReference type="NCBI Taxonomy" id="3225"/>
    <lineage>
        <taxon>Eukaryota</taxon>
        <taxon>Viridiplantae</taxon>
        <taxon>Streptophyta</taxon>
        <taxon>Embryophyta</taxon>
        <taxon>Bryophyta</taxon>
        <taxon>Bryophytina</taxon>
        <taxon>Bryopsida</taxon>
        <taxon>Dicranidae</taxon>
        <taxon>Pseudoditrichales</taxon>
        <taxon>Ditrichaceae</taxon>
        <taxon>Ceratodon</taxon>
    </lineage>
</organism>
<gene>
    <name evidence="1" type="ORF">KC19_7G073100</name>
</gene>
<proteinExistence type="predicted"/>
<sequence>MTQEVDDIRSVIQDWMPVAVKNKLHTQEKQMVVIVSQDYVGNLTEPLVLKI</sequence>
<dbReference type="AlphaFoldDB" id="A0A8T0H790"/>
<protein>
    <submittedName>
        <fullName evidence="1">Uncharacterized protein</fullName>
    </submittedName>
</protein>
<reference evidence="1" key="1">
    <citation type="submission" date="2020-06" db="EMBL/GenBank/DDBJ databases">
        <title>WGS assembly of Ceratodon purpureus strain R40.</title>
        <authorList>
            <person name="Carey S.B."/>
            <person name="Jenkins J."/>
            <person name="Shu S."/>
            <person name="Lovell J.T."/>
            <person name="Sreedasyam A."/>
            <person name="Maumus F."/>
            <person name="Tiley G.P."/>
            <person name="Fernandez-Pozo N."/>
            <person name="Barry K."/>
            <person name="Chen C."/>
            <person name="Wang M."/>
            <person name="Lipzen A."/>
            <person name="Daum C."/>
            <person name="Saski C.A."/>
            <person name="Payton A.C."/>
            <person name="Mcbreen J.C."/>
            <person name="Conrad R.E."/>
            <person name="Kollar L.M."/>
            <person name="Olsson S."/>
            <person name="Huttunen S."/>
            <person name="Landis J.B."/>
            <person name="Wickett N.J."/>
            <person name="Johnson M.G."/>
            <person name="Rensing S.A."/>
            <person name="Grimwood J."/>
            <person name="Schmutz J."/>
            <person name="Mcdaniel S.F."/>
        </authorList>
    </citation>
    <scope>NUCLEOTIDE SEQUENCE</scope>
    <source>
        <strain evidence="1">R40</strain>
    </source>
</reference>